<dbReference type="OrthoDB" id="621220at2"/>
<dbReference type="EMBL" id="CP002542">
    <property type="protein sequence ID" value="AEA42632.1"/>
    <property type="molecule type" value="Genomic_DNA"/>
</dbReference>
<evidence type="ECO:0000256" key="1">
    <source>
        <dbReference type="SAM" id="SignalP"/>
    </source>
</evidence>
<evidence type="ECO:0000313" key="2">
    <source>
        <dbReference type="EMBL" id="AEA42632.1"/>
    </source>
</evidence>
<evidence type="ECO:0000313" key="3">
    <source>
        <dbReference type="Proteomes" id="UP000007463"/>
    </source>
</evidence>
<name>F2IH77_FLUTR</name>
<dbReference type="HOGENOM" id="CLU_1287250_0_0_10"/>
<protein>
    <recommendedName>
        <fullName evidence="4">Outer membrane protein beta-barrel domain-containing protein</fullName>
    </recommendedName>
</protein>
<proteinExistence type="predicted"/>
<dbReference type="Proteomes" id="UP000007463">
    <property type="component" value="Chromosome"/>
</dbReference>
<dbReference type="KEGG" id="fte:Fluta_0628"/>
<sequence precursor="true">MKSLKSLKASLLGFAIFLTCNGASAQTENPSPIKGRWGLSTGITFDQYKTDILFQKMKLGILPMLTYTYGKNQFELGPQFQLATRNTRNEYLGVNFQYKRYFNGFGNRFVPYLYSGIGFTMSKYDGIHYESGIIYSTGYDYQQIGVNLSIGYGLEWQLGKHFYLGSAVGFNPGIYSVTRSQMPFEYTEGVQTTKTTGIGLNFNVNMQVGYRFGK</sequence>
<reference evidence="3" key="2">
    <citation type="submission" date="2011-02" db="EMBL/GenBank/DDBJ databases">
        <title>The complete genome of Fluviicola taffensis DSM 16823.</title>
        <authorList>
            <consortium name="US DOE Joint Genome Institute (JGI-PGF)"/>
            <person name="Lucas S."/>
            <person name="Copeland A."/>
            <person name="Lapidus A."/>
            <person name="Bruce D."/>
            <person name="Goodwin L."/>
            <person name="Pitluck S."/>
            <person name="Kyrpides N."/>
            <person name="Mavromatis K."/>
            <person name="Ivanova N."/>
            <person name="Mikhailova N."/>
            <person name="Pagani I."/>
            <person name="Chertkov O."/>
            <person name="Detter J.C."/>
            <person name="Han C."/>
            <person name="Tapia R."/>
            <person name="Land M."/>
            <person name="Hauser L."/>
            <person name="Markowitz V."/>
            <person name="Cheng J.-F."/>
            <person name="Hugenholtz P."/>
            <person name="Woyke T."/>
            <person name="Wu D."/>
            <person name="Tindall B."/>
            <person name="Pomrenke H.G."/>
            <person name="Brambilla E."/>
            <person name="Klenk H.-P."/>
            <person name="Eisen J.A."/>
        </authorList>
    </citation>
    <scope>NUCLEOTIDE SEQUENCE [LARGE SCALE GENOMIC DNA]</scope>
    <source>
        <strain evidence="3">DSM 16823 / RW262 / RW262</strain>
    </source>
</reference>
<evidence type="ECO:0008006" key="4">
    <source>
        <dbReference type="Google" id="ProtNLM"/>
    </source>
</evidence>
<dbReference type="AlphaFoldDB" id="F2IH77"/>
<feature type="signal peptide" evidence="1">
    <location>
        <begin position="1"/>
        <end position="25"/>
    </location>
</feature>
<keyword evidence="3" id="KW-1185">Reference proteome</keyword>
<gene>
    <name evidence="2" type="ordered locus">Fluta_0628</name>
</gene>
<organism evidence="2 3">
    <name type="scientific">Fluviicola taffensis (strain DSM 16823 / NCIMB 13979 / RW262)</name>
    <dbReference type="NCBI Taxonomy" id="755732"/>
    <lineage>
        <taxon>Bacteria</taxon>
        <taxon>Pseudomonadati</taxon>
        <taxon>Bacteroidota</taxon>
        <taxon>Flavobacteriia</taxon>
        <taxon>Flavobacteriales</taxon>
        <taxon>Crocinitomicaceae</taxon>
        <taxon>Fluviicola</taxon>
    </lineage>
</organism>
<keyword evidence="1" id="KW-0732">Signal</keyword>
<dbReference type="STRING" id="755732.Fluta_0628"/>
<reference evidence="2 3" key="1">
    <citation type="journal article" date="2011" name="Stand. Genomic Sci.">
        <title>Complete genome sequence of the gliding freshwater bacterium Fluviicola taffensis type strain (RW262).</title>
        <authorList>
            <person name="Woyke T."/>
            <person name="Chertkov O."/>
            <person name="Lapidus A."/>
            <person name="Nolan M."/>
            <person name="Lucas S."/>
            <person name="Del Rio T.G."/>
            <person name="Tice H."/>
            <person name="Cheng J.F."/>
            <person name="Tapia R."/>
            <person name="Han C."/>
            <person name="Goodwin L."/>
            <person name="Pitluck S."/>
            <person name="Liolios K."/>
            <person name="Pagani I."/>
            <person name="Ivanova N."/>
            <person name="Huntemann M."/>
            <person name="Mavromatis K."/>
            <person name="Mikhailova N."/>
            <person name="Pati A."/>
            <person name="Chen A."/>
            <person name="Palaniappan K."/>
            <person name="Land M."/>
            <person name="Hauser L."/>
            <person name="Brambilla E.M."/>
            <person name="Rohde M."/>
            <person name="Mwirichia R."/>
            <person name="Sikorski J."/>
            <person name="Tindall B.J."/>
            <person name="Goker M."/>
            <person name="Bristow J."/>
            <person name="Eisen J.A."/>
            <person name="Markowitz V."/>
            <person name="Hugenholtz P."/>
            <person name="Klenk H.P."/>
            <person name="Kyrpides N.C."/>
        </authorList>
    </citation>
    <scope>NUCLEOTIDE SEQUENCE [LARGE SCALE GENOMIC DNA]</scope>
    <source>
        <strain evidence="3">DSM 16823 / RW262 / RW262</strain>
    </source>
</reference>
<feature type="chain" id="PRO_5003278586" description="Outer membrane protein beta-barrel domain-containing protein" evidence="1">
    <location>
        <begin position="26"/>
        <end position="214"/>
    </location>
</feature>
<accession>F2IH77</accession>
<dbReference type="RefSeq" id="WP_013685404.1">
    <property type="nucleotide sequence ID" value="NC_015321.1"/>
</dbReference>